<dbReference type="eggNOG" id="COG0414">
    <property type="taxonomic scope" value="Bacteria"/>
</dbReference>
<evidence type="ECO:0000256" key="3">
    <source>
        <dbReference type="ARBA" id="ARBA00022598"/>
    </source>
</evidence>
<dbReference type="PANTHER" id="PTHR21299:SF1">
    <property type="entry name" value="PANTOATE--BETA-ALANINE LIGASE"/>
    <property type="match status" value="1"/>
</dbReference>
<dbReference type="Gene3D" id="3.30.1300.10">
    <property type="entry name" value="Pantoate-beta-alanine ligase, C-terminal domain"/>
    <property type="match status" value="1"/>
</dbReference>
<dbReference type="PANTHER" id="PTHR21299">
    <property type="entry name" value="CYTIDYLATE KINASE/PANTOATE-BETA-ALANINE LIGASE"/>
    <property type="match status" value="1"/>
</dbReference>
<evidence type="ECO:0000256" key="1">
    <source>
        <dbReference type="ARBA" id="ARBA00004990"/>
    </source>
</evidence>
<keyword evidence="6 8" id="KW-0067">ATP-binding</keyword>
<accession>C8PFK2</accession>
<feature type="active site" description="Proton donor" evidence="8">
    <location>
        <position position="34"/>
    </location>
</feature>
<evidence type="ECO:0000256" key="6">
    <source>
        <dbReference type="ARBA" id="ARBA00022840"/>
    </source>
</evidence>
<feature type="binding site" evidence="8">
    <location>
        <begin position="27"/>
        <end position="34"/>
    </location>
    <ligand>
        <name>ATP</name>
        <dbReference type="ChEBI" id="CHEBI:30616"/>
    </ligand>
</feature>
<dbReference type="SUPFAM" id="SSF52374">
    <property type="entry name" value="Nucleotidylyl transferase"/>
    <property type="match status" value="1"/>
</dbReference>
<comment type="pathway">
    <text evidence="1 8">Cofactor biosynthesis; (R)-pantothenate biosynthesis; (R)-pantothenate from (R)-pantoate and beta-alanine: step 1/1.</text>
</comment>
<comment type="function">
    <text evidence="8">Catalyzes the condensation of pantoate with beta-alanine in an ATP-dependent reaction via a pantoyl-adenylate intermediate.</text>
</comment>
<dbReference type="UniPathway" id="UPA00028">
    <property type="reaction ID" value="UER00005"/>
</dbReference>
<evidence type="ECO:0000256" key="5">
    <source>
        <dbReference type="ARBA" id="ARBA00022741"/>
    </source>
</evidence>
<dbReference type="Gene3D" id="3.40.50.620">
    <property type="entry name" value="HUPs"/>
    <property type="match status" value="1"/>
</dbReference>
<dbReference type="Pfam" id="PF02569">
    <property type="entry name" value="Pantoate_ligase"/>
    <property type="match status" value="1"/>
</dbReference>
<protein>
    <recommendedName>
        <fullName evidence="8">Pantothenate synthetase</fullName>
        <shortName evidence="8">PS</shortName>
        <ecNumber evidence="8">6.3.2.1</ecNumber>
    </recommendedName>
    <alternativeName>
        <fullName evidence="8">Pantoate--beta-alanine ligase</fullName>
    </alternativeName>
    <alternativeName>
        <fullName evidence="8">Pantoate-activating enzyme</fullName>
    </alternativeName>
</protein>
<comment type="caution">
    <text evidence="9">The sequence shown here is derived from an EMBL/GenBank/DDBJ whole genome shotgun (WGS) entry which is preliminary data.</text>
</comment>
<feature type="binding site" evidence="8">
    <location>
        <begin position="144"/>
        <end position="147"/>
    </location>
    <ligand>
        <name>ATP</name>
        <dbReference type="ChEBI" id="CHEBI:30616"/>
    </ligand>
</feature>
<dbReference type="NCBIfam" id="TIGR00018">
    <property type="entry name" value="panC"/>
    <property type="match status" value="1"/>
</dbReference>
<comment type="subcellular location">
    <subcellularLocation>
        <location evidence="8">Cytoplasm</location>
    </subcellularLocation>
</comment>
<keyword evidence="10" id="KW-1185">Reference proteome</keyword>
<gene>
    <name evidence="8 9" type="primary">panC</name>
    <name evidence="9" type="ORF">CAMGR0001_1733</name>
</gene>
<dbReference type="EC" id="6.3.2.1" evidence="8"/>
<dbReference type="AlphaFoldDB" id="C8PFK2"/>
<dbReference type="GO" id="GO:0015940">
    <property type="term" value="P:pantothenate biosynthetic process"/>
    <property type="evidence" value="ECO:0007669"/>
    <property type="project" value="UniProtKB-UniRule"/>
</dbReference>
<dbReference type="InterPro" id="IPR042176">
    <property type="entry name" value="Pantoate_ligase_C"/>
</dbReference>
<proteinExistence type="inferred from homology"/>
<feature type="binding site" evidence="8">
    <location>
        <position position="58"/>
    </location>
    <ligand>
        <name>beta-alanine</name>
        <dbReference type="ChEBI" id="CHEBI:57966"/>
    </ligand>
</feature>
<organism evidence="9 10">
    <name type="scientific">Campylobacter gracilis RM3268</name>
    <dbReference type="NCBI Taxonomy" id="553220"/>
    <lineage>
        <taxon>Bacteria</taxon>
        <taxon>Pseudomonadati</taxon>
        <taxon>Campylobacterota</taxon>
        <taxon>Epsilonproteobacteria</taxon>
        <taxon>Campylobacterales</taxon>
        <taxon>Campylobacteraceae</taxon>
        <taxon>Campylobacter</taxon>
    </lineage>
</organism>
<keyword evidence="4 8" id="KW-0566">Pantothenate biosynthesis</keyword>
<dbReference type="GO" id="GO:0005829">
    <property type="term" value="C:cytosol"/>
    <property type="evidence" value="ECO:0007669"/>
    <property type="project" value="TreeGrafter"/>
</dbReference>
<dbReference type="EMBL" id="ACYG01000015">
    <property type="protein sequence ID" value="EEV18386.1"/>
    <property type="molecule type" value="Genomic_DNA"/>
</dbReference>
<evidence type="ECO:0000256" key="2">
    <source>
        <dbReference type="ARBA" id="ARBA00009256"/>
    </source>
</evidence>
<dbReference type="InterPro" id="IPR014729">
    <property type="entry name" value="Rossmann-like_a/b/a_fold"/>
</dbReference>
<evidence type="ECO:0000256" key="4">
    <source>
        <dbReference type="ARBA" id="ARBA00022655"/>
    </source>
</evidence>
<feature type="binding site" evidence="8">
    <location>
        <position position="58"/>
    </location>
    <ligand>
        <name>(R)-pantoate</name>
        <dbReference type="ChEBI" id="CHEBI:15980"/>
    </ligand>
</feature>
<keyword evidence="5 8" id="KW-0547">Nucleotide-binding</keyword>
<dbReference type="InterPro" id="IPR003721">
    <property type="entry name" value="Pantoate_ligase"/>
</dbReference>
<feature type="binding site" evidence="8">
    <location>
        <position position="150"/>
    </location>
    <ligand>
        <name>(R)-pantoate</name>
        <dbReference type="ChEBI" id="CHEBI:15980"/>
    </ligand>
</feature>
<dbReference type="GO" id="GO:0005524">
    <property type="term" value="F:ATP binding"/>
    <property type="evidence" value="ECO:0007669"/>
    <property type="project" value="UniProtKB-KW"/>
</dbReference>
<dbReference type="HAMAP" id="MF_00158">
    <property type="entry name" value="PanC"/>
    <property type="match status" value="1"/>
</dbReference>
<comment type="catalytic activity">
    <reaction evidence="7 8">
        <text>(R)-pantoate + beta-alanine + ATP = (R)-pantothenate + AMP + diphosphate + H(+)</text>
        <dbReference type="Rhea" id="RHEA:10912"/>
        <dbReference type="ChEBI" id="CHEBI:15378"/>
        <dbReference type="ChEBI" id="CHEBI:15980"/>
        <dbReference type="ChEBI" id="CHEBI:29032"/>
        <dbReference type="ChEBI" id="CHEBI:30616"/>
        <dbReference type="ChEBI" id="CHEBI:33019"/>
        <dbReference type="ChEBI" id="CHEBI:57966"/>
        <dbReference type="ChEBI" id="CHEBI:456215"/>
        <dbReference type="EC" id="6.3.2.1"/>
    </reaction>
</comment>
<dbReference type="STRING" id="824.CGRAC_0548"/>
<evidence type="ECO:0000313" key="10">
    <source>
        <dbReference type="Proteomes" id="UP000005709"/>
    </source>
</evidence>
<comment type="subunit">
    <text evidence="8">Homodimer.</text>
</comment>
<sequence length="273" mass="30241">MQIIRSVEELKSFRAAASGSVGFVPTMGALHAGHASLIKRARNENDIVIVSAFLNPAQFLPGEDLNSYPKNEAGDIKICESLDVNAFFIPTADEIYSTEEPAIIAPKPISEILEGKTRPGHFDGVLKVLNKLFNLTRPSNVYMGKKDTQQLFIVQKMVKSFFMPINIVPCEIVRESDGLALSSRNAYLDEEGKLMALKLSRSLLNASSLIKKGEISINIVREKMLNVLEPLAVDYIAFVDYKFNEISQIKQGDTIILLAAKVGTTRLIDNIWL</sequence>
<dbReference type="Proteomes" id="UP000005709">
    <property type="component" value="Unassembled WGS sequence"/>
</dbReference>
<keyword evidence="8" id="KW-0963">Cytoplasm</keyword>
<name>C8PFK2_9BACT</name>
<comment type="similarity">
    <text evidence="2 8">Belongs to the pantothenate synthetase family.</text>
</comment>
<feature type="binding site" evidence="8">
    <location>
        <position position="173"/>
    </location>
    <ligand>
        <name>ATP</name>
        <dbReference type="ChEBI" id="CHEBI:30616"/>
    </ligand>
</feature>
<reference evidence="9 10" key="1">
    <citation type="submission" date="2009-07" db="EMBL/GenBank/DDBJ databases">
        <authorList>
            <person name="Madupu R."/>
            <person name="Sebastian Y."/>
            <person name="Durkin A.S."/>
            <person name="Torralba M."/>
            <person name="Methe B."/>
            <person name="Sutton G.G."/>
            <person name="Strausberg R.L."/>
            <person name="Nelson K.E."/>
        </authorList>
    </citation>
    <scope>NUCLEOTIDE SEQUENCE [LARGE SCALE GENOMIC DNA]</scope>
    <source>
        <strain evidence="9 10">RM3268</strain>
    </source>
</reference>
<evidence type="ECO:0000256" key="7">
    <source>
        <dbReference type="ARBA" id="ARBA00048258"/>
    </source>
</evidence>
<dbReference type="GO" id="GO:0004592">
    <property type="term" value="F:pantoate-beta-alanine ligase activity"/>
    <property type="evidence" value="ECO:0007669"/>
    <property type="project" value="UniProtKB-UniRule"/>
</dbReference>
<feature type="binding site" evidence="8">
    <location>
        <begin position="181"/>
        <end position="184"/>
    </location>
    <ligand>
        <name>ATP</name>
        <dbReference type="ChEBI" id="CHEBI:30616"/>
    </ligand>
</feature>
<dbReference type="RefSeq" id="WP_005870066.1">
    <property type="nucleotide sequence ID" value="NZ_ACYG01000015.1"/>
</dbReference>
<evidence type="ECO:0000256" key="8">
    <source>
        <dbReference type="HAMAP-Rule" id="MF_00158"/>
    </source>
</evidence>
<dbReference type="CDD" id="cd00560">
    <property type="entry name" value="PanC"/>
    <property type="match status" value="1"/>
</dbReference>
<keyword evidence="3 8" id="KW-0436">Ligase</keyword>
<comment type="miscellaneous">
    <text evidence="8">The reaction proceeds by a bi uni uni bi ping pong mechanism.</text>
</comment>
<dbReference type="OrthoDB" id="9773087at2"/>
<evidence type="ECO:0000313" key="9">
    <source>
        <dbReference type="EMBL" id="EEV18386.1"/>
    </source>
</evidence>